<dbReference type="Proteomes" id="UP000050525">
    <property type="component" value="Unassembled WGS sequence"/>
</dbReference>
<comment type="similarity">
    <text evidence="1">Belongs to the beta type-B retroviral polymerase family. HERV class-II K(HML-2) pol subfamily.</text>
</comment>
<comment type="caution">
    <text evidence="4">The sequence shown here is derived from an EMBL/GenBank/DDBJ whole genome shotgun (WGS) entry which is preliminary data.</text>
</comment>
<dbReference type="InterPro" id="IPR050951">
    <property type="entry name" value="Retrovirus_Pol_polyprotein"/>
</dbReference>
<dbReference type="Gene3D" id="3.10.10.10">
    <property type="entry name" value="HIV Type 1 Reverse Transcriptase, subunit A, domain 1"/>
    <property type="match status" value="1"/>
</dbReference>
<evidence type="ECO:0000256" key="1">
    <source>
        <dbReference type="ARBA" id="ARBA00010879"/>
    </source>
</evidence>
<accession>A0A151M9L9</accession>
<dbReference type="InterPro" id="IPR043502">
    <property type="entry name" value="DNA/RNA_pol_sf"/>
</dbReference>
<dbReference type="EC" id="3.1.26.4" evidence="2"/>
<dbReference type="AlphaFoldDB" id="A0A151M9L9"/>
<dbReference type="Gene3D" id="3.30.70.270">
    <property type="match status" value="1"/>
</dbReference>
<name>A0A151M9L9_ALLMI</name>
<dbReference type="Pfam" id="PF00078">
    <property type="entry name" value="RVT_1"/>
    <property type="match status" value="1"/>
</dbReference>
<dbReference type="PANTHER" id="PTHR37984:SF8">
    <property type="entry name" value="CCHC-TYPE DOMAIN-CONTAINING PROTEIN"/>
    <property type="match status" value="1"/>
</dbReference>
<dbReference type="EMBL" id="AKHW03006295">
    <property type="protein sequence ID" value="KYO21202.1"/>
    <property type="molecule type" value="Genomic_DNA"/>
</dbReference>
<gene>
    <name evidence="4" type="ORF">Y1Q_0001473</name>
</gene>
<dbReference type="PROSITE" id="PS50878">
    <property type="entry name" value="RT_POL"/>
    <property type="match status" value="1"/>
</dbReference>
<dbReference type="InterPro" id="IPR043128">
    <property type="entry name" value="Rev_trsase/Diguanyl_cyclase"/>
</dbReference>
<feature type="domain" description="Reverse transcriptase" evidence="3">
    <location>
        <begin position="1"/>
        <end position="135"/>
    </location>
</feature>
<dbReference type="PANTHER" id="PTHR37984">
    <property type="entry name" value="PROTEIN CBG26694"/>
    <property type="match status" value="1"/>
</dbReference>
<dbReference type="CDD" id="cd01647">
    <property type="entry name" value="RT_LTR"/>
    <property type="match status" value="1"/>
</dbReference>
<dbReference type="STRING" id="8496.A0A151M9L9"/>
<organism evidence="4 5">
    <name type="scientific">Alligator mississippiensis</name>
    <name type="common">American alligator</name>
    <dbReference type="NCBI Taxonomy" id="8496"/>
    <lineage>
        <taxon>Eukaryota</taxon>
        <taxon>Metazoa</taxon>
        <taxon>Chordata</taxon>
        <taxon>Craniata</taxon>
        <taxon>Vertebrata</taxon>
        <taxon>Euteleostomi</taxon>
        <taxon>Archelosauria</taxon>
        <taxon>Archosauria</taxon>
        <taxon>Crocodylia</taxon>
        <taxon>Alligatoridae</taxon>
        <taxon>Alligatorinae</taxon>
        <taxon>Alligator</taxon>
    </lineage>
</organism>
<reference evidence="4 5" key="1">
    <citation type="journal article" date="2012" name="Genome Biol.">
        <title>Sequencing three crocodilian genomes to illuminate the evolution of archosaurs and amniotes.</title>
        <authorList>
            <person name="St John J.A."/>
            <person name="Braun E.L."/>
            <person name="Isberg S.R."/>
            <person name="Miles L.G."/>
            <person name="Chong A.Y."/>
            <person name="Gongora J."/>
            <person name="Dalzell P."/>
            <person name="Moran C."/>
            <person name="Bed'hom B."/>
            <person name="Abzhanov A."/>
            <person name="Burgess S.C."/>
            <person name="Cooksey A.M."/>
            <person name="Castoe T.A."/>
            <person name="Crawford N.G."/>
            <person name="Densmore L.D."/>
            <person name="Drew J.C."/>
            <person name="Edwards S.V."/>
            <person name="Faircloth B.C."/>
            <person name="Fujita M.K."/>
            <person name="Greenwold M.J."/>
            <person name="Hoffmann F.G."/>
            <person name="Howard J.M."/>
            <person name="Iguchi T."/>
            <person name="Janes D.E."/>
            <person name="Khan S.Y."/>
            <person name="Kohno S."/>
            <person name="de Koning A.J."/>
            <person name="Lance S.L."/>
            <person name="McCarthy F.M."/>
            <person name="McCormack J.E."/>
            <person name="Merchant M.E."/>
            <person name="Peterson D.G."/>
            <person name="Pollock D.D."/>
            <person name="Pourmand N."/>
            <person name="Raney B.J."/>
            <person name="Roessler K.A."/>
            <person name="Sanford J.R."/>
            <person name="Sawyer R.H."/>
            <person name="Schmidt C.J."/>
            <person name="Triplett E.W."/>
            <person name="Tuberville T.D."/>
            <person name="Venegas-Anaya M."/>
            <person name="Howard J.T."/>
            <person name="Jarvis E.D."/>
            <person name="Guillette L.J.Jr."/>
            <person name="Glenn T.C."/>
            <person name="Green R.E."/>
            <person name="Ray D.A."/>
        </authorList>
    </citation>
    <scope>NUCLEOTIDE SEQUENCE [LARGE SCALE GENOMIC DNA]</scope>
    <source>
        <strain evidence="4">KSC_2009_1</strain>
    </source>
</reference>
<protein>
    <recommendedName>
        <fullName evidence="2">ribonuclease H</fullName>
        <ecNumber evidence="2">3.1.26.4</ecNumber>
    </recommendedName>
</protein>
<evidence type="ECO:0000259" key="3">
    <source>
        <dbReference type="PROSITE" id="PS50878"/>
    </source>
</evidence>
<evidence type="ECO:0000256" key="2">
    <source>
        <dbReference type="ARBA" id="ARBA00012180"/>
    </source>
</evidence>
<dbReference type="GO" id="GO:0004523">
    <property type="term" value="F:RNA-DNA hybrid ribonuclease activity"/>
    <property type="evidence" value="ECO:0007669"/>
    <property type="project" value="UniProtKB-EC"/>
</dbReference>
<evidence type="ECO:0000313" key="5">
    <source>
        <dbReference type="Proteomes" id="UP000050525"/>
    </source>
</evidence>
<keyword evidence="5" id="KW-1185">Reference proteome</keyword>
<proteinExistence type="inferred from homology"/>
<dbReference type="InterPro" id="IPR000477">
    <property type="entry name" value="RT_dom"/>
</dbReference>
<dbReference type="SUPFAM" id="SSF56672">
    <property type="entry name" value="DNA/RNA polymerases"/>
    <property type="match status" value="1"/>
</dbReference>
<evidence type="ECO:0000313" key="4">
    <source>
        <dbReference type="EMBL" id="KYO21202.1"/>
    </source>
</evidence>
<sequence length="141" mass="16047">MIEDVLPDLSRAKVFTVCKVKNGFRHVELDKSSSHLTTFSTPFGRYCWLKIPMGISPALEIFQQKLNQELEGLPGIKIVADDILIIGEEDKEEAIHDHDAKLQQLLNRCQERNIKLNADKIQLRRTEVPYIGHLLVSHSGC</sequence>